<feature type="region of interest" description="Disordered" evidence="1">
    <location>
        <begin position="1"/>
        <end position="26"/>
    </location>
</feature>
<reference evidence="8" key="8">
    <citation type="submission" date="2020-05" db="EMBL/GenBank/DDBJ databases">
        <title>Complete genome sequence of Bradyrhizobium diazoefficiens XF8 isolated from soybean nodule.</title>
        <authorList>
            <person name="Noda R."/>
            <person name="Kakizaki K."/>
            <person name="Minamisawa K."/>
        </authorList>
    </citation>
    <scope>NUCLEOTIDE SEQUENCE</scope>
    <source>
        <strain evidence="8">XF8</strain>
    </source>
</reference>
<proteinExistence type="predicted"/>
<organism evidence="4">
    <name type="scientific">Bradyrhizobium diazoefficiens</name>
    <dbReference type="NCBI Taxonomy" id="1355477"/>
    <lineage>
        <taxon>Bacteria</taxon>
        <taxon>Pseudomonadati</taxon>
        <taxon>Pseudomonadota</taxon>
        <taxon>Alphaproteobacteria</taxon>
        <taxon>Hyphomicrobiales</taxon>
        <taxon>Nitrobacteraceae</taxon>
        <taxon>Bradyrhizobium</taxon>
    </lineage>
</organism>
<reference evidence="10" key="2">
    <citation type="submission" date="2020-05" db="EMBL/GenBank/DDBJ databases">
        <title>Complete genome sequence of Bradyrhizobium diazoefficiens XF10 isolated from soybean nodule.</title>
        <authorList>
            <person name="Noda R."/>
            <person name="Kakizaki K."/>
            <person name="Minamisawa K."/>
        </authorList>
    </citation>
    <scope>NUCLEOTIDE SEQUENCE</scope>
    <source>
        <strain evidence="10">XF10</strain>
    </source>
</reference>
<dbReference type="EMBL" id="AP023095">
    <property type="protein sequence ID" value="BCE55945.1"/>
    <property type="molecule type" value="Genomic_DNA"/>
</dbReference>
<reference evidence="4" key="4">
    <citation type="submission" date="2020-05" db="EMBL/GenBank/DDBJ databases">
        <title>Complete genome sequence of Bradyrhizobium diazoefficiens XF3 isolated from soybean nodule.</title>
        <authorList>
            <person name="Noda R."/>
            <person name="Kakizaki K."/>
            <person name="Minamisawa K."/>
        </authorList>
    </citation>
    <scope>NUCLEOTIDE SEQUENCE</scope>
    <source>
        <strain evidence="4">XF3</strain>
    </source>
</reference>
<evidence type="ECO:0000313" key="9">
    <source>
        <dbReference type="EMBL" id="BCE81990.1"/>
    </source>
</evidence>
<sequence>MAAIRRPSQVTGWPIRANSGAGQPNRASTAIATAIAPAKPTQISRLAPPLLRKTAEECKPLAA</sequence>
<evidence type="ECO:0000313" key="6">
    <source>
        <dbReference type="EMBL" id="BCE55945.1"/>
    </source>
</evidence>
<dbReference type="EMBL" id="AP023096">
    <property type="protein sequence ID" value="BCE64680.1"/>
    <property type="molecule type" value="Genomic_DNA"/>
</dbReference>
<evidence type="ECO:0000313" key="2">
    <source>
        <dbReference type="EMBL" id="BCE20831.1"/>
    </source>
</evidence>
<reference evidence="3" key="3">
    <citation type="submission" date="2020-05" db="EMBL/GenBank/DDBJ databases">
        <title>Complete genome sequence of Bradyrhizobium diazoefficiens XF2 isolated from soybean nodule.</title>
        <authorList>
            <person name="Noda R."/>
            <person name="Kakizaki K."/>
            <person name="Minamisawa K."/>
        </authorList>
    </citation>
    <scope>NUCLEOTIDE SEQUENCE</scope>
    <source>
        <strain evidence="3">XF2</strain>
    </source>
</reference>
<evidence type="ECO:0000313" key="4">
    <source>
        <dbReference type="EMBL" id="BCE38392.1"/>
    </source>
</evidence>
<reference evidence="5" key="5">
    <citation type="submission" date="2020-05" db="EMBL/GenBank/DDBJ databases">
        <title>Complete genome sequence of Bradyrhizobium diazoefficiens XF4 isolated from soybean nodule.</title>
        <authorList>
            <person name="Noda R."/>
            <person name="Kakizaki K."/>
            <person name="Minamisawa K."/>
        </authorList>
    </citation>
    <scope>NUCLEOTIDE SEQUENCE</scope>
    <source>
        <strain evidence="5">XF4</strain>
    </source>
</reference>
<gene>
    <name evidence="10" type="ORF">XF10B_33990</name>
    <name evidence="2" type="ORF">XF1B_35120</name>
    <name evidence="3" type="ORF">XF2B_34180</name>
    <name evidence="4" type="ORF">XF3B_34230</name>
    <name evidence="5" type="ORF">XF4B_34270</name>
    <name evidence="6" type="ORF">XF5B_34570</name>
    <name evidence="7" type="ORF">XF6B_34790</name>
    <name evidence="8" type="ORF">XF8B_33690</name>
    <name evidence="9" type="ORF">XF9B_34110</name>
</gene>
<dbReference type="EMBL" id="AP023097">
    <property type="protein sequence ID" value="BCE73258.1"/>
    <property type="molecule type" value="Genomic_DNA"/>
</dbReference>
<dbReference type="EMBL" id="AP023091">
    <property type="protein sequence ID" value="BCE20831.1"/>
    <property type="molecule type" value="Genomic_DNA"/>
</dbReference>
<dbReference type="EMBL" id="AP023094">
    <property type="protein sequence ID" value="BCE47078.1"/>
    <property type="molecule type" value="Genomic_DNA"/>
</dbReference>
<reference evidence="9" key="9">
    <citation type="submission" date="2020-05" db="EMBL/GenBank/DDBJ databases">
        <title>Complete genome sequence of Bradyrhizobium diazoefficiens XF9 isolated from soybean nodule.</title>
        <authorList>
            <person name="Noda R."/>
            <person name="Kakizaki K."/>
            <person name="Minamisawa K."/>
        </authorList>
    </citation>
    <scope>NUCLEOTIDE SEQUENCE</scope>
    <source>
        <strain evidence="9">XF9</strain>
    </source>
</reference>
<name>A0A809YDH0_9BRAD</name>
<reference evidence="2" key="1">
    <citation type="submission" date="2020-05" db="EMBL/GenBank/DDBJ databases">
        <title>Complete genome sequence of Bradyrhizobium diazoefficiens XF1 isolated from soybean nodule.</title>
        <authorList>
            <person name="Noda R."/>
            <person name="Kakizaki K."/>
            <person name="Minamisawa K."/>
        </authorList>
    </citation>
    <scope>NUCLEOTIDE SEQUENCE</scope>
    <source>
        <strain evidence="2">XF1</strain>
    </source>
</reference>
<dbReference type="EMBL" id="AP023099">
    <property type="protein sequence ID" value="BCE90601.1"/>
    <property type="molecule type" value="Genomic_DNA"/>
</dbReference>
<evidence type="ECO:0000313" key="7">
    <source>
        <dbReference type="EMBL" id="BCE64680.1"/>
    </source>
</evidence>
<reference evidence="6" key="6">
    <citation type="submission" date="2020-05" db="EMBL/GenBank/DDBJ databases">
        <title>Complete genome sequence of Bradyrhizobium diazoefficiens XF5 isolated from soybean nodule.</title>
        <authorList>
            <person name="Noda R."/>
            <person name="Kakizaki K."/>
            <person name="Minamisawa K."/>
        </authorList>
    </citation>
    <scope>NUCLEOTIDE SEQUENCE</scope>
    <source>
        <strain evidence="6">XF5</strain>
    </source>
</reference>
<evidence type="ECO:0000313" key="3">
    <source>
        <dbReference type="EMBL" id="BCE29649.1"/>
    </source>
</evidence>
<dbReference type="EMBL" id="AP023093">
    <property type="protein sequence ID" value="BCE38392.1"/>
    <property type="molecule type" value="Genomic_DNA"/>
</dbReference>
<dbReference type="EMBL" id="AP023092">
    <property type="protein sequence ID" value="BCE29649.1"/>
    <property type="molecule type" value="Genomic_DNA"/>
</dbReference>
<dbReference type="AlphaFoldDB" id="A0A809YDH0"/>
<evidence type="ECO:0000256" key="1">
    <source>
        <dbReference type="SAM" id="MobiDB-lite"/>
    </source>
</evidence>
<evidence type="ECO:0000313" key="8">
    <source>
        <dbReference type="EMBL" id="BCE73258.1"/>
    </source>
</evidence>
<evidence type="ECO:0000313" key="10">
    <source>
        <dbReference type="EMBL" id="BCE90601.1"/>
    </source>
</evidence>
<reference evidence="7" key="7">
    <citation type="submission" date="2020-05" db="EMBL/GenBank/DDBJ databases">
        <title>Complete genome sequence of Bradyrhizobium diazoefficiens XF6 isolated from soybean nodule.</title>
        <authorList>
            <person name="Noda R."/>
            <person name="Kakizaki K."/>
            <person name="Minamisawa K."/>
        </authorList>
    </citation>
    <scope>NUCLEOTIDE SEQUENCE</scope>
    <source>
        <strain evidence="7">XF6</strain>
    </source>
</reference>
<evidence type="ECO:0000313" key="5">
    <source>
        <dbReference type="EMBL" id="BCE47078.1"/>
    </source>
</evidence>
<protein>
    <submittedName>
        <fullName evidence="4">Uncharacterized protein</fullName>
    </submittedName>
</protein>
<accession>A0A809YDH0</accession>
<dbReference type="EMBL" id="AP023098">
    <property type="protein sequence ID" value="BCE81990.1"/>
    <property type="molecule type" value="Genomic_DNA"/>
</dbReference>